<comment type="similarity">
    <text evidence="2">Belongs to the RNase H family.</text>
</comment>
<dbReference type="Gene3D" id="3.30.420.10">
    <property type="entry name" value="Ribonuclease H-like superfamily/Ribonuclease H"/>
    <property type="match status" value="1"/>
</dbReference>
<keyword evidence="7" id="KW-0378">Hydrolase</keyword>
<dbReference type="GO" id="GO:0046872">
    <property type="term" value="F:metal ion binding"/>
    <property type="evidence" value="ECO:0007669"/>
    <property type="project" value="UniProtKB-KW"/>
</dbReference>
<dbReference type="PROSITE" id="PS50879">
    <property type="entry name" value="RNASE_H_1"/>
    <property type="match status" value="1"/>
</dbReference>
<dbReference type="AlphaFoldDB" id="E1YD78"/>
<organism evidence="10">
    <name type="scientific">uncultured Desulfobacterium sp</name>
    <dbReference type="NCBI Taxonomy" id="201089"/>
    <lineage>
        <taxon>Bacteria</taxon>
        <taxon>Pseudomonadati</taxon>
        <taxon>Thermodesulfobacteriota</taxon>
        <taxon>Desulfobacteria</taxon>
        <taxon>Desulfobacterales</taxon>
        <taxon>Desulfobacteriaceae</taxon>
        <taxon>Desulfobacterium</taxon>
        <taxon>environmental samples</taxon>
    </lineage>
</organism>
<dbReference type="PANTHER" id="PTHR10642">
    <property type="entry name" value="RIBONUCLEASE H1"/>
    <property type="match status" value="1"/>
</dbReference>
<dbReference type="GO" id="GO:0004523">
    <property type="term" value="F:RNA-DNA hybrid ribonuclease activity"/>
    <property type="evidence" value="ECO:0007669"/>
    <property type="project" value="UniProtKB-EC"/>
</dbReference>
<dbReference type="InterPro" id="IPR012337">
    <property type="entry name" value="RNaseH-like_sf"/>
</dbReference>
<dbReference type="InterPro" id="IPR002156">
    <property type="entry name" value="RNaseH_domain"/>
</dbReference>
<evidence type="ECO:0000256" key="3">
    <source>
        <dbReference type="ARBA" id="ARBA00012180"/>
    </source>
</evidence>
<proteinExistence type="inferred from homology"/>
<comment type="catalytic activity">
    <reaction evidence="1">
        <text>Endonucleolytic cleavage to 5'-phosphomonoester.</text>
        <dbReference type="EC" id="3.1.26.4"/>
    </reaction>
</comment>
<evidence type="ECO:0000256" key="7">
    <source>
        <dbReference type="ARBA" id="ARBA00022801"/>
    </source>
</evidence>
<protein>
    <recommendedName>
        <fullName evidence="3">ribonuclease H</fullName>
        <ecNumber evidence="3">3.1.26.4</ecNumber>
    </recommendedName>
</protein>
<evidence type="ECO:0000256" key="8">
    <source>
        <dbReference type="SAM" id="MobiDB-lite"/>
    </source>
</evidence>
<name>E1YD78_9BACT</name>
<evidence type="ECO:0000256" key="6">
    <source>
        <dbReference type="ARBA" id="ARBA00022759"/>
    </source>
</evidence>
<evidence type="ECO:0000313" key="10">
    <source>
        <dbReference type="EMBL" id="CBX28522.1"/>
    </source>
</evidence>
<evidence type="ECO:0000256" key="2">
    <source>
        <dbReference type="ARBA" id="ARBA00005300"/>
    </source>
</evidence>
<feature type="domain" description="RNase H type-1" evidence="9">
    <location>
        <begin position="92"/>
        <end position="222"/>
    </location>
</feature>
<dbReference type="PANTHER" id="PTHR10642:SF26">
    <property type="entry name" value="RIBONUCLEASE H1"/>
    <property type="match status" value="1"/>
</dbReference>
<evidence type="ECO:0000259" key="9">
    <source>
        <dbReference type="PROSITE" id="PS50879"/>
    </source>
</evidence>
<keyword evidence="5" id="KW-0479">Metal-binding</keyword>
<dbReference type="SUPFAM" id="SSF53098">
    <property type="entry name" value="Ribonuclease H-like"/>
    <property type="match status" value="1"/>
</dbReference>
<dbReference type="EC" id="3.1.26.4" evidence="3"/>
<dbReference type="GO" id="GO:0003676">
    <property type="term" value="F:nucleic acid binding"/>
    <property type="evidence" value="ECO:0007669"/>
    <property type="project" value="InterPro"/>
</dbReference>
<sequence>MDTSNILWKRMAFKGNKVWQAFSSDEKPLVKNGKVLIKYNIKQDYEYWVFENKLEPVDSINSDTQEDKKVKDRKSFAGKKSANDSSRQEDIPSDAICIYTDGASSGNPGPSGIGVYFRFGEHEKEISRYIGIATNNIAELEAIKTALTELKTTKKPVRIFTDSSYSYGVLTLNWKPKKNIELINSIKVKMKNFYDIKLIKVKGHAGYKENELADFLATRAVKNGSKT</sequence>
<feature type="compositionally biased region" description="Basic and acidic residues" evidence="8">
    <location>
        <begin position="65"/>
        <end position="75"/>
    </location>
</feature>
<dbReference type="EMBL" id="FR695868">
    <property type="protein sequence ID" value="CBX28522.1"/>
    <property type="molecule type" value="Genomic_DNA"/>
</dbReference>
<dbReference type="InterPro" id="IPR050092">
    <property type="entry name" value="RNase_H"/>
</dbReference>
<dbReference type="InterPro" id="IPR036397">
    <property type="entry name" value="RNaseH_sf"/>
</dbReference>
<keyword evidence="6" id="KW-0255">Endonuclease</keyword>
<gene>
    <name evidence="10" type="ORF">N47_G38460</name>
</gene>
<feature type="region of interest" description="Disordered" evidence="8">
    <location>
        <begin position="64"/>
        <end position="89"/>
    </location>
</feature>
<reference evidence="10" key="1">
    <citation type="journal article" date="2011" name="Environ. Microbiol.">
        <title>Genomic insights into the metabolic potential of the polycyclic aromatic hydrocarbon degrading sulfate-reducing Deltaproteobacterium N47.</title>
        <authorList>
            <person name="Bergmann F."/>
            <person name="Selesi D."/>
            <person name="Weinmaier T."/>
            <person name="Tischler P."/>
            <person name="Rattei T."/>
            <person name="Meckenstock R.U."/>
        </authorList>
    </citation>
    <scope>NUCLEOTIDE SEQUENCE</scope>
</reference>
<dbReference type="Pfam" id="PF00075">
    <property type="entry name" value="RNase_H"/>
    <property type="match status" value="1"/>
</dbReference>
<dbReference type="GO" id="GO:0043137">
    <property type="term" value="P:DNA replication, removal of RNA primer"/>
    <property type="evidence" value="ECO:0007669"/>
    <property type="project" value="TreeGrafter"/>
</dbReference>
<evidence type="ECO:0000256" key="4">
    <source>
        <dbReference type="ARBA" id="ARBA00022722"/>
    </source>
</evidence>
<keyword evidence="4" id="KW-0540">Nuclease</keyword>
<evidence type="ECO:0000256" key="1">
    <source>
        <dbReference type="ARBA" id="ARBA00000077"/>
    </source>
</evidence>
<accession>E1YD78</accession>
<evidence type="ECO:0000256" key="5">
    <source>
        <dbReference type="ARBA" id="ARBA00022723"/>
    </source>
</evidence>